<accession>A0ABD1SRQ8</accession>
<name>A0ABD1SRQ8_9LAMI</name>
<protein>
    <submittedName>
        <fullName evidence="2">Uncharacterized protein</fullName>
    </submittedName>
</protein>
<evidence type="ECO:0000256" key="1">
    <source>
        <dbReference type="SAM" id="MobiDB-lite"/>
    </source>
</evidence>
<gene>
    <name evidence="2" type="ORF">Fot_37250</name>
</gene>
<dbReference type="AlphaFoldDB" id="A0ABD1SRQ8"/>
<feature type="region of interest" description="Disordered" evidence="1">
    <location>
        <begin position="1"/>
        <end position="24"/>
    </location>
</feature>
<evidence type="ECO:0000313" key="3">
    <source>
        <dbReference type="Proteomes" id="UP001604277"/>
    </source>
</evidence>
<comment type="caution">
    <text evidence="2">The sequence shown here is derived from an EMBL/GenBank/DDBJ whole genome shotgun (WGS) entry which is preliminary data.</text>
</comment>
<proteinExistence type="predicted"/>
<sequence>MARYYDVTNGGSATSEGEGRDSNKQANYSFSRIKSFGFVFRLIASHLNSKSVFAPNNLSSNSSSDCASTKKSTSIDVTAVTHPKARRKIAIAIANGIRETHK</sequence>
<dbReference type="Proteomes" id="UP001604277">
    <property type="component" value="Unassembled WGS sequence"/>
</dbReference>
<organism evidence="2 3">
    <name type="scientific">Forsythia ovata</name>
    <dbReference type="NCBI Taxonomy" id="205694"/>
    <lineage>
        <taxon>Eukaryota</taxon>
        <taxon>Viridiplantae</taxon>
        <taxon>Streptophyta</taxon>
        <taxon>Embryophyta</taxon>
        <taxon>Tracheophyta</taxon>
        <taxon>Spermatophyta</taxon>
        <taxon>Magnoliopsida</taxon>
        <taxon>eudicotyledons</taxon>
        <taxon>Gunneridae</taxon>
        <taxon>Pentapetalae</taxon>
        <taxon>asterids</taxon>
        <taxon>lamiids</taxon>
        <taxon>Lamiales</taxon>
        <taxon>Oleaceae</taxon>
        <taxon>Forsythieae</taxon>
        <taxon>Forsythia</taxon>
    </lineage>
</organism>
<dbReference type="EMBL" id="JBFOLJ010000010">
    <property type="protein sequence ID" value="KAL2503402.1"/>
    <property type="molecule type" value="Genomic_DNA"/>
</dbReference>
<reference evidence="3" key="1">
    <citation type="submission" date="2024-07" db="EMBL/GenBank/DDBJ databases">
        <title>Two chromosome-level genome assemblies of Korean endemic species Abeliophyllum distichum and Forsythia ovata (Oleaceae).</title>
        <authorList>
            <person name="Jang H."/>
        </authorList>
    </citation>
    <scope>NUCLEOTIDE SEQUENCE [LARGE SCALE GENOMIC DNA]</scope>
</reference>
<evidence type="ECO:0000313" key="2">
    <source>
        <dbReference type="EMBL" id="KAL2503402.1"/>
    </source>
</evidence>
<keyword evidence="3" id="KW-1185">Reference proteome</keyword>